<name>X0UJ13_9ZZZZ</name>
<proteinExistence type="predicted"/>
<dbReference type="InterPro" id="IPR036513">
    <property type="entry name" value="STAS_dom_sf"/>
</dbReference>
<dbReference type="Pfam" id="PF11964">
    <property type="entry name" value="SpoIIAA-like"/>
    <property type="match status" value="1"/>
</dbReference>
<organism evidence="2">
    <name type="scientific">marine sediment metagenome</name>
    <dbReference type="NCBI Taxonomy" id="412755"/>
    <lineage>
        <taxon>unclassified sequences</taxon>
        <taxon>metagenomes</taxon>
        <taxon>ecological metagenomes</taxon>
    </lineage>
</organism>
<dbReference type="InterPro" id="IPR021866">
    <property type="entry name" value="SpoIIAA-like"/>
</dbReference>
<gene>
    <name evidence="2" type="ORF">S01H1_42317</name>
</gene>
<feature type="compositionally biased region" description="Basic and acidic residues" evidence="1">
    <location>
        <begin position="121"/>
        <end position="132"/>
    </location>
</feature>
<evidence type="ECO:0000256" key="1">
    <source>
        <dbReference type="SAM" id="MobiDB-lite"/>
    </source>
</evidence>
<evidence type="ECO:0000313" key="2">
    <source>
        <dbReference type="EMBL" id="GAG05779.1"/>
    </source>
</evidence>
<comment type="caution">
    <text evidence="2">The sequence shown here is derived from an EMBL/GenBank/DDBJ whole genome shotgun (WGS) entry which is preliminary data.</text>
</comment>
<dbReference type="AlphaFoldDB" id="X0UJ13"/>
<dbReference type="SUPFAM" id="SSF52091">
    <property type="entry name" value="SpoIIaa-like"/>
    <property type="match status" value="1"/>
</dbReference>
<accession>X0UJ13</accession>
<dbReference type="EMBL" id="BARS01026901">
    <property type="protein sequence ID" value="GAG05779.1"/>
    <property type="molecule type" value="Genomic_DNA"/>
</dbReference>
<feature type="region of interest" description="Disordered" evidence="1">
    <location>
        <begin position="111"/>
        <end position="132"/>
    </location>
</feature>
<reference evidence="2" key="1">
    <citation type="journal article" date="2014" name="Front. Microbiol.">
        <title>High frequency of phylogenetically diverse reductive dehalogenase-homologous genes in deep subseafloor sedimentary metagenomes.</title>
        <authorList>
            <person name="Kawai M."/>
            <person name="Futagami T."/>
            <person name="Toyoda A."/>
            <person name="Takaki Y."/>
            <person name="Nishi S."/>
            <person name="Hori S."/>
            <person name="Arai W."/>
            <person name="Tsubouchi T."/>
            <person name="Morono Y."/>
            <person name="Uchiyama I."/>
            <person name="Ito T."/>
            <person name="Fujiyama A."/>
            <person name="Inagaki F."/>
            <person name="Takami H."/>
        </authorList>
    </citation>
    <scope>NUCLEOTIDE SEQUENCE</scope>
    <source>
        <strain evidence="2">Expedition CK06-06</strain>
    </source>
</reference>
<evidence type="ECO:0008006" key="3">
    <source>
        <dbReference type="Google" id="ProtNLM"/>
    </source>
</evidence>
<protein>
    <recommendedName>
        <fullName evidence="3">STAS/SEC14 domain-containing protein</fullName>
    </recommendedName>
</protein>
<sequence>KVIGLQVDGKLVHADYQKFIPMLERIIQEHGSVRCCMELTNFHGITPHALWDEMKFDIKHCKDVDRCAIVGDKTSHKWMAKLGGLIFRKADIKYFDASEADKAWSWVSESTQPSCGCSAGAEEKQSEKAGSA</sequence>
<dbReference type="InterPro" id="IPR038396">
    <property type="entry name" value="SpoIIAA-like_sf"/>
</dbReference>
<feature type="non-terminal residue" evidence="2">
    <location>
        <position position="1"/>
    </location>
</feature>
<dbReference type="Gene3D" id="3.40.50.10600">
    <property type="entry name" value="SpoIIaa-like domains"/>
    <property type="match status" value="1"/>
</dbReference>